<dbReference type="PANTHER" id="PTHR43712:SF2">
    <property type="entry name" value="O-METHYLTRANSFERASE CICE"/>
    <property type="match status" value="1"/>
</dbReference>
<dbReference type="EMBL" id="JACCBU010000001">
    <property type="protein sequence ID" value="NYE74116.1"/>
    <property type="molecule type" value="Genomic_DNA"/>
</dbReference>
<dbReference type="PROSITE" id="PS51683">
    <property type="entry name" value="SAM_OMT_II"/>
    <property type="match status" value="1"/>
</dbReference>
<dbReference type="CDD" id="cd02440">
    <property type="entry name" value="AdoMet_MTases"/>
    <property type="match status" value="1"/>
</dbReference>
<evidence type="ECO:0000256" key="3">
    <source>
        <dbReference type="ARBA" id="ARBA00022691"/>
    </source>
</evidence>
<evidence type="ECO:0000259" key="5">
    <source>
        <dbReference type="Pfam" id="PF08100"/>
    </source>
</evidence>
<dbReference type="InterPro" id="IPR001077">
    <property type="entry name" value="COMT_C"/>
</dbReference>
<dbReference type="Pfam" id="PF08100">
    <property type="entry name" value="Dimerisation"/>
    <property type="match status" value="1"/>
</dbReference>
<organism evidence="6 7">
    <name type="scientific">Microlunatus parietis</name>
    <dbReference type="NCBI Taxonomy" id="682979"/>
    <lineage>
        <taxon>Bacteria</taxon>
        <taxon>Bacillati</taxon>
        <taxon>Actinomycetota</taxon>
        <taxon>Actinomycetes</taxon>
        <taxon>Propionibacteriales</taxon>
        <taxon>Propionibacteriaceae</taxon>
        <taxon>Microlunatus</taxon>
    </lineage>
</organism>
<dbReference type="RefSeq" id="WP_179756196.1">
    <property type="nucleotide sequence ID" value="NZ_JACCBU010000001.1"/>
</dbReference>
<feature type="domain" description="O-methyltransferase dimerisation" evidence="5">
    <location>
        <begin position="13"/>
        <end position="79"/>
    </location>
</feature>
<gene>
    <name evidence="6" type="ORF">BKA15_005445</name>
</gene>
<dbReference type="InterPro" id="IPR016461">
    <property type="entry name" value="COMT-like"/>
</dbReference>
<dbReference type="InterPro" id="IPR036388">
    <property type="entry name" value="WH-like_DNA-bd_sf"/>
</dbReference>
<dbReference type="PANTHER" id="PTHR43712">
    <property type="entry name" value="PUTATIVE (AFU_ORTHOLOGUE AFUA_4G14580)-RELATED"/>
    <property type="match status" value="1"/>
</dbReference>
<evidence type="ECO:0000256" key="1">
    <source>
        <dbReference type="ARBA" id="ARBA00022603"/>
    </source>
</evidence>
<dbReference type="InterPro" id="IPR012967">
    <property type="entry name" value="COMT_dimerisation"/>
</dbReference>
<sequence length="328" mass="34759">MSERSLEELADLATPWAIRVVITLGVPELLADGARPADDLAAATDCDAAYLRRILAHLAGRGLFRQEQPGRFALTEAGQQLRGEGARLGYDLDGVGGRFAHAWTTLADAVREGRPVYAEKFGRPFWEDLAAHPRLSADFDAMMGPAGHGEPDPRILPEQAWAGVTRIVDVGGGAGYKLAALLKARPELRGTLVELPPTAARAEQVLAEAGLADRSEVVAQSFFEPLPPGADLYQLSSIINDFPDPEAVAILTRCAEAAGRTGRVLVRGGVADDDHQPSGLEVELVLLGGRVRGLAEFTALAAPAGLRIKDLHRPPAGLVAELVVDASN</sequence>
<evidence type="ECO:0000256" key="2">
    <source>
        <dbReference type="ARBA" id="ARBA00022679"/>
    </source>
</evidence>
<evidence type="ECO:0008006" key="8">
    <source>
        <dbReference type="Google" id="ProtNLM"/>
    </source>
</evidence>
<name>A0A7Y9LFG8_9ACTN</name>
<keyword evidence="2" id="KW-0808">Transferase</keyword>
<dbReference type="GO" id="GO:0046983">
    <property type="term" value="F:protein dimerization activity"/>
    <property type="evidence" value="ECO:0007669"/>
    <property type="project" value="InterPro"/>
</dbReference>
<dbReference type="Gene3D" id="3.40.50.150">
    <property type="entry name" value="Vaccinia Virus protein VP39"/>
    <property type="match status" value="1"/>
</dbReference>
<evidence type="ECO:0000313" key="6">
    <source>
        <dbReference type="EMBL" id="NYE74116.1"/>
    </source>
</evidence>
<evidence type="ECO:0000259" key="4">
    <source>
        <dbReference type="Pfam" id="PF00891"/>
    </source>
</evidence>
<dbReference type="GO" id="GO:0008171">
    <property type="term" value="F:O-methyltransferase activity"/>
    <property type="evidence" value="ECO:0007669"/>
    <property type="project" value="InterPro"/>
</dbReference>
<dbReference type="Pfam" id="PF00891">
    <property type="entry name" value="Methyltransf_2"/>
    <property type="match status" value="1"/>
</dbReference>
<dbReference type="SUPFAM" id="SSF46785">
    <property type="entry name" value="Winged helix' DNA-binding domain"/>
    <property type="match status" value="1"/>
</dbReference>
<reference evidence="6 7" key="1">
    <citation type="submission" date="2020-07" db="EMBL/GenBank/DDBJ databases">
        <title>Sequencing the genomes of 1000 actinobacteria strains.</title>
        <authorList>
            <person name="Klenk H.-P."/>
        </authorList>
    </citation>
    <scope>NUCLEOTIDE SEQUENCE [LARGE SCALE GENOMIC DNA]</scope>
    <source>
        <strain evidence="6 7">DSM 22083</strain>
    </source>
</reference>
<keyword evidence="1" id="KW-0489">Methyltransferase</keyword>
<comment type="caution">
    <text evidence="6">The sequence shown here is derived from an EMBL/GenBank/DDBJ whole genome shotgun (WGS) entry which is preliminary data.</text>
</comment>
<keyword evidence="3" id="KW-0949">S-adenosyl-L-methionine</keyword>
<dbReference type="Gene3D" id="1.10.10.10">
    <property type="entry name" value="Winged helix-like DNA-binding domain superfamily/Winged helix DNA-binding domain"/>
    <property type="match status" value="1"/>
</dbReference>
<feature type="domain" description="O-methyltransferase C-terminal" evidence="4">
    <location>
        <begin position="103"/>
        <end position="306"/>
    </location>
</feature>
<accession>A0A7Y9LFG8</accession>
<protein>
    <recommendedName>
        <fullName evidence="8">O-methyltransferase</fullName>
    </recommendedName>
</protein>
<dbReference type="PIRSF" id="PIRSF005739">
    <property type="entry name" value="O-mtase"/>
    <property type="match status" value="1"/>
</dbReference>
<proteinExistence type="predicted"/>
<dbReference type="SUPFAM" id="SSF53335">
    <property type="entry name" value="S-adenosyl-L-methionine-dependent methyltransferases"/>
    <property type="match status" value="1"/>
</dbReference>
<dbReference type="AlphaFoldDB" id="A0A7Y9LFG8"/>
<dbReference type="GO" id="GO:0032259">
    <property type="term" value="P:methylation"/>
    <property type="evidence" value="ECO:0007669"/>
    <property type="project" value="UniProtKB-KW"/>
</dbReference>
<dbReference type="InterPro" id="IPR029063">
    <property type="entry name" value="SAM-dependent_MTases_sf"/>
</dbReference>
<dbReference type="InterPro" id="IPR036390">
    <property type="entry name" value="WH_DNA-bd_sf"/>
</dbReference>
<evidence type="ECO:0000313" key="7">
    <source>
        <dbReference type="Proteomes" id="UP000569914"/>
    </source>
</evidence>
<dbReference type="Proteomes" id="UP000569914">
    <property type="component" value="Unassembled WGS sequence"/>
</dbReference>
<dbReference type="Gene3D" id="1.10.287.1350">
    <property type="match status" value="1"/>
</dbReference>
<keyword evidence="7" id="KW-1185">Reference proteome</keyword>